<reference evidence="1" key="1">
    <citation type="journal article" date="2022" name="Int. J. Mol. Sci.">
        <title>Draft Genome of Tanacetum Coccineum: Genomic Comparison of Closely Related Tanacetum-Family Plants.</title>
        <authorList>
            <person name="Yamashiro T."/>
            <person name="Shiraishi A."/>
            <person name="Nakayama K."/>
            <person name="Satake H."/>
        </authorList>
    </citation>
    <scope>NUCLEOTIDE SEQUENCE</scope>
</reference>
<evidence type="ECO:0000313" key="2">
    <source>
        <dbReference type="Proteomes" id="UP001151760"/>
    </source>
</evidence>
<organism evidence="1 2">
    <name type="scientific">Tanacetum coccineum</name>
    <dbReference type="NCBI Taxonomy" id="301880"/>
    <lineage>
        <taxon>Eukaryota</taxon>
        <taxon>Viridiplantae</taxon>
        <taxon>Streptophyta</taxon>
        <taxon>Embryophyta</taxon>
        <taxon>Tracheophyta</taxon>
        <taxon>Spermatophyta</taxon>
        <taxon>Magnoliopsida</taxon>
        <taxon>eudicotyledons</taxon>
        <taxon>Gunneridae</taxon>
        <taxon>Pentapetalae</taxon>
        <taxon>asterids</taxon>
        <taxon>campanulids</taxon>
        <taxon>Asterales</taxon>
        <taxon>Asteraceae</taxon>
        <taxon>Asteroideae</taxon>
        <taxon>Anthemideae</taxon>
        <taxon>Anthemidinae</taxon>
        <taxon>Tanacetum</taxon>
    </lineage>
</organism>
<dbReference type="EMBL" id="BQNB010018957">
    <property type="protein sequence ID" value="GJT80076.1"/>
    <property type="molecule type" value="Genomic_DNA"/>
</dbReference>
<proteinExistence type="predicted"/>
<keyword evidence="2" id="KW-1185">Reference proteome</keyword>
<gene>
    <name evidence="1" type="ORF">Tco_1054418</name>
</gene>
<protein>
    <submittedName>
        <fullName evidence="1">Uncharacterized protein</fullName>
    </submittedName>
</protein>
<sequence>MLQKETLLDVVGKSRFCYGVLQSFRVEIIEQGNEWKECSIYRLENPTFPGGGPGGPDISGGRLATKGAATRLTLQFLSFYGEG</sequence>
<evidence type="ECO:0000313" key="1">
    <source>
        <dbReference type="EMBL" id="GJT80076.1"/>
    </source>
</evidence>
<comment type="caution">
    <text evidence="1">The sequence shown here is derived from an EMBL/GenBank/DDBJ whole genome shotgun (WGS) entry which is preliminary data.</text>
</comment>
<dbReference type="Proteomes" id="UP001151760">
    <property type="component" value="Unassembled WGS sequence"/>
</dbReference>
<reference evidence="1" key="2">
    <citation type="submission" date="2022-01" db="EMBL/GenBank/DDBJ databases">
        <authorList>
            <person name="Yamashiro T."/>
            <person name="Shiraishi A."/>
            <person name="Satake H."/>
            <person name="Nakayama K."/>
        </authorList>
    </citation>
    <scope>NUCLEOTIDE SEQUENCE</scope>
</reference>
<accession>A0ABQ5GWQ4</accession>
<name>A0ABQ5GWQ4_9ASTR</name>